<proteinExistence type="inferred from homology"/>
<dbReference type="InterPro" id="IPR058625">
    <property type="entry name" value="MdtA-like_BSH"/>
</dbReference>
<reference evidence="5 6" key="1">
    <citation type="submission" date="2015-10" db="EMBL/GenBank/DDBJ databases">
        <title>Conservation of the essential genome among Caulobacter and Brevundimonas species.</title>
        <authorList>
            <person name="Scott D."/>
            <person name="Ely B."/>
        </authorList>
    </citation>
    <scope>NUCLEOTIDE SEQUENCE [LARGE SCALE GENOMIC DNA]</scope>
    <source>
        <strain evidence="5 6">CB4</strain>
    </source>
</reference>
<dbReference type="OrthoDB" id="7265739at2"/>
<evidence type="ECO:0000313" key="5">
    <source>
        <dbReference type="EMBL" id="ALL14218.1"/>
    </source>
</evidence>
<dbReference type="Gene3D" id="2.40.30.170">
    <property type="match status" value="1"/>
</dbReference>
<dbReference type="GO" id="GO:1990281">
    <property type="term" value="C:efflux pump complex"/>
    <property type="evidence" value="ECO:0007669"/>
    <property type="project" value="TreeGrafter"/>
</dbReference>
<dbReference type="KEGG" id="chq:AQ619_13195"/>
<protein>
    <submittedName>
        <fullName evidence="5">RND transporter</fullName>
    </submittedName>
</protein>
<dbReference type="STRING" id="69395.AQ619_13195"/>
<dbReference type="AlphaFoldDB" id="A0A0N7JHS6"/>
<evidence type="ECO:0000259" key="3">
    <source>
        <dbReference type="Pfam" id="PF25917"/>
    </source>
</evidence>
<sequence length="372" mass="38335">MRSSALVVVLVLGAFTVSGCGADKKPKQAKAPAAVVATQTVSIASVVSQSVPREINASGTISPWEEVVVGAETGGLTAMSVSAEEGQTVQAGQVLVKLNDTLLSAQLRQQDASVASARVSLAEAEAALNRARELQAKGYLSQASLDSSLARQQTASAQVAAAEAGRGETAARLAQTAIRAPVSGLISRRTVTKGQIVGTGAEVFRIVRDSRLELDAEVPETDLLLVRPGMPARIISDKVGETSGRVRIVTSEVNGQTRLGIARVSLSGMGGFRPGMFARATIQAGDQPALTVPSASVLYRENRPGVFVLDAKNHAHFRRIAIVAATADRIAATGLTAGERVVVEGAGFLGEGDAVRIGSAVPSISSPAKSAR</sequence>
<dbReference type="GO" id="GO:0015562">
    <property type="term" value="F:efflux transmembrane transporter activity"/>
    <property type="evidence" value="ECO:0007669"/>
    <property type="project" value="TreeGrafter"/>
</dbReference>
<dbReference type="InterPro" id="IPR058792">
    <property type="entry name" value="Beta-barrel_RND_2"/>
</dbReference>
<dbReference type="Proteomes" id="UP000056905">
    <property type="component" value="Chromosome"/>
</dbReference>
<dbReference type="RefSeq" id="WP_062148422.1">
    <property type="nucleotide sequence ID" value="NZ_CP013002.1"/>
</dbReference>
<feature type="domain" description="CusB-like beta-barrel" evidence="4">
    <location>
        <begin position="214"/>
        <end position="284"/>
    </location>
</feature>
<dbReference type="PANTHER" id="PTHR30469">
    <property type="entry name" value="MULTIDRUG RESISTANCE PROTEIN MDTA"/>
    <property type="match status" value="1"/>
</dbReference>
<dbReference type="Pfam" id="PF25917">
    <property type="entry name" value="BSH_RND"/>
    <property type="match status" value="1"/>
</dbReference>
<organism evidence="5 6">
    <name type="scientific">Caulobacter henricii</name>
    <dbReference type="NCBI Taxonomy" id="69395"/>
    <lineage>
        <taxon>Bacteria</taxon>
        <taxon>Pseudomonadati</taxon>
        <taxon>Pseudomonadota</taxon>
        <taxon>Alphaproteobacteria</taxon>
        <taxon>Caulobacterales</taxon>
        <taxon>Caulobacteraceae</taxon>
        <taxon>Caulobacter</taxon>
    </lineage>
</organism>
<keyword evidence="2" id="KW-0732">Signal</keyword>
<evidence type="ECO:0000259" key="4">
    <source>
        <dbReference type="Pfam" id="PF25954"/>
    </source>
</evidence>
<dbReference type="Gene3D" id="1.10.287.470">
    <property type="entry name" value="Helix hairpin bin"/>
    <property type="match status" value="1"/>
</dbReference>
<dbReference type="PROSITE" id="PS51257">
    <property type="entry name" value="PROKAR_LIPOPROTEIN"/>
    <property type="match status" value="1"/>
</dbReference>
<evidence type="ECO:0000256" key="1">
    <source>
        <dbReference type="ARBA" id="ARBA00009477"/>
    </source>
</evidence>
<evidence type="ECO:0000256" key="2">
    <source>
        <dbReference type="SAM" id="SignalP"/>
    </source>
</evidence>
<dbReference type="PANTHER" id="PTHR30469:SF15">
    <property type="entry name" value="HLYD FAMILY OF SECRETION PROTEINS"/>
    <property type="match status" value="1"/>
</dbReference>
<comment type="similarity">
    <text evidence="1">Belongs to the membrane fusion protein (MFP) (TC 8.A.1) family.</text>
</comment>
<dbReference type="InterPro" id="IPR006143">
    <property type="entry name" value="RND_pump_MFP"/>
</dbReference>
<keyword evidence="6" id="KW-1185">Reference proteome</keyword>
<dbReference type="Gene3D" id="2.40.50.100">
    <property type="match status" value="1"/>
</dbReference>
<name>A0A0N7JHS6_9CAUL</name>
<feature type="signal peptide" evidence="2">
    <location>
        <begin position="1"/>
        <end position="19"/>
    </location>
</feature>
<dbReference type="NCBIfam" id="TIGR01730">
    <property type="entry name" value="RND_mfp"/>
    <property type="match status" value="1"/>
</dbReference>
<dbReference type="Pfam" id="PF25954">
    <property type="entry name" value="Beta-barrel_RND_2"/>
    <property type="match status" value="1"/>
</dbReference>
<feature type="domain" description="Multidrug resistance protein MdtA-like barrel-sandwich hybrid" evidence="3">
    <location>
        <begin position="79"/>
        <end position="207"/>
    </location>
</feature>
<evidence type="ECO:0000313" key="6">
    <source>
        <dbReference type="Proteomes" id="UP000056905"/>
    </source>
</evidence>
<feature type="chain" id="PRO_5006014206" evidence="2">
    <location>
        <begin position="20"/>
        <end position="372"/>
    </location>
</feature>
<accession>A0A0N7JHS6</accession>
<dbReference type="SUPFAM" id="SSF111369">
    <property type="entry name" value="HlyD-like secretion proteins"/>
    <property type="match status" value="1"/>
</dbReference>
<gene>
    <name evidence="5" type="ORF">AQ619_13195</name>
</gene>
<dbReference type="Gene3D" id="2.40.420.20">
    <property type="match status" value="1"/>
</dbReference>
<dbReference type="EMBL" id="CP013002">
    <property type="protein sequence ID" value="ALL14218.1"/>
    <property type="molecule type" value="Genomic_DNA"/>
</dbReference>